<organism evidence="3">
    <name type="scientific">marine sediment metagenome</name>
    <dbReference type="NCBI Taxonomy" id="412755"/>
    <lineage>
        <taxon>unclassified sequences</taxon>
        <taxon>metagenomes</taxon>
        <taxon>ecological metagenomes</taxon>
    </lineage>
</organism>
<proteinExistence type="predicted"/>
<dbReference type="AlphaFoldDB" id="A0A0F9JTI6"/>
<feature type="non-terminal residue" evidence="3">
    <location>
        <position position="1265"/>
    </location>
</feature>
<evidence type="ECO:0000259" key="2">
    <source>
        <dbReference type="Pfam" id="PF18857"/>
    </source>
</evidence>
<dbReference type="EMBL" id="LAZR01010665">
    <property type="protein sequence ID" value="KKM65766.1"/>
    <property type="molecule type" value="Genomic_DNA"/>
</dbReference>
<reference evidence="3" key="1">
    <citation type="journal article" date="2015" name="Nature">
        <title>Complex archaea that bridge the gap between prokaryotes and eukaryotes.</title>
        <authorList>
            <person name="Spang A."/>
            <person name="Saw J.H."/>
            <person name="Jorgensen S.L."/>
            <person name="Zaremba-Niedzwiedzka K."/>
            <person name="Martijn J."/>
            <person name="Lind A.E."/>
            <person name="van Eijk R."/>
            <person name="Schleper C."/>
            <person name="Guy L."/>
            <person name="Ettema T.J."/>
        </authorList>
    </citation>
    <scope>NUCLEOTIDE SEQUENCE</scope>
</reference>
<accession>A0A0F9JTI6</accession>
<evidence type="ECO:0000256" key="1">
    <source>
        <dbReference type="SAM" id="MobiDB-lite"/>
    </source>
</evidence>
<feature type="domain" description="Large polyvalent protein associated" evidence="2">
    <location>
        <begin position="1127"/>
        <end position="1263"/>
    </location>
</feature>
<name>A0A0F9JTI6_9ZZZZ</name>
<dbReference type="InterPro" id="IPR040561">
    <property type="entry name" value="LPD38"/>
</dbReference>
<protein>
    <recommendedName>
        <fullName evidence="2">Large polyvalent protein associated domain-containing protein</fullName>
    </recommendedName>
</protein>
<dbReference type="Pfam" id="PF18857">
    <property type="entry name" value="LPD38"/>
    <property type="match status" value="1"/>
</dbReference>
<gene>
    <name evidence="3" type="ORF">LCGC14_1487980</name>
</gene>
<comment type="caution">
    <text evidence="3">The sequence shown here is derived from an EMBL/GenBank/DDBJ whole genome shotgun (WGS) entry which is preliminary data.</text>
</comment>
<evidence type="ECO:0000313" key="3">
    <source>
        <dbReference type="EMBL" id="KKM65766.1"/>
    </source>
</evidence>
<sequence>MAVGPFDAGRLRRRPAFDNLVTRIREDDAAVRDAAPPPEVAPEPFSNTVALLRERGADADPAAAVPVVARADETPLVDIDLENGFVLTPQGFVQKPGAKPDPVAVFDRDTGRLSPLSGFQRVLPGNPVELLAALQHDVDRILGREGEVEAEVQVPSGPDQFREAAPEAAAEPFDLRAFTLGEVEARAPLTFEEAAAQIEPIPLQPHVFVKDGTEIPEERVGPGLRFSREELEAKGFVLTRETELDPPTRGGRELFFDPVNGWTTVKPLPGILGDISLTIRRAAVTPLFEVAGVPISATDIVGIILIGYGVIQGGRAVWPSVKNLPSTTVDKALNVRVGQAQVDKWVATQGRLPPETQSRLGRWLVGNRTWLVERATKNLTARQAAARAAGQTPQQAAQRAASDTMTDAAAKARADLGGAFPVPAAPGVVPAAQPAPSTGNVVSIQQVISGIIGRAGTAEALGGIVAQAPAGPVGGVPQRRDLPPQLTDAGIVRASLDPATGEVLPPPSGSDLVRAVGEAFYVPEELGLAEATRIIQAGGVAPTAPPIPQSVSAPPPPDEVGLIETRPQAIPAPETLVAEDAAVAQVDSTIPPVPPEPPRSFLTFGDAQFDRYKGTTPNPIPGTRPFSERIRGFGKELEKAFTDEFARLNALGWQSEVDAALTRAASGQAQEIYRQAFNQIRNALGKDGSLVEFVDDYLVLRHQLEVMRATGRKTFRVTKGGKTQTFTPKQIQGLFVSMKNQLGPDAYARVKQAASVVPSIYHDILRGTQELTAEQIEGLIKKFPWYNPILFEDEFSTGATILNPNSKLQGRQIKRLTEFSSDKQLTTPLTALANTINRRVAANARNDARGSIAQDAIANPKAAGGDVEIVEAKPSGASFDFFENGVRKWAKLGPGSEWIAKDIELLTSQPKNIINRFARAINSIPRQFFTTYNPGFVATNTLFDGLTAFFAEGIGPRGFTKALLKNVKDMFIENETVNRFRLAGGDVGGFFRAREAAAAEEFITRSKTGVITLKNPKDLKRFTNPFILIRELGHAGENAARVAAYEKGIKDGLPDREAGLRGRRITVDFSRAGTASRVINDWFLFFNAGLQGFMLPGRRIASDPRSLGRLAVLLAGYLGLTLYNTSYDEYQDVSLSDRKGWLIIMVPSDEYDNRGRKVPHYIRVLPLREFALVTGPVELVVGGLKTDAPEAYRTLAQEFEAWYPVWSPLSMITQTGGVELPTQALQTIQQIINNHDTFRDRDIVDEDMKLLPAALQYDQFTDSLA</sequence>
<feature type="region of interest" description="Disordered" evidence="1">
    <location>
        <begin position="386"/>
        <end position="409"/>
    </location>
</feature>